<feature type="non-terminal residue" evidence="7">
    <location>
        <position position="1"/>
    </location>
</feature>
<sequence length="458" mass="51733">MGRRHEASYAYESGLLLDPENRQLREGLAEVKRANAKLTAPFGDLFTGVDVLGKLRNDPRTAPFMDDPTYLQMVSQLETDPLAANWAAQDPRMLVTMSVLLGLPDTASQDEPMDSPKPSGAPPEPQPQPEPELPENVKQARAEKELGNASYKRKDFEDAILHYTKALQHDPTDITYYNNLAAVYFEQKAFDECIAQCEKGVEVGRENRADFKMIAKALTRIGNAYKKKKDYRTARTYYEKAMSEHRTPEIRTLLSGVDKLIREEETKSYVNPELAEQEKERGNELFKQGDYATAVKHYTEAIRRNPQDAKLYSNRAACYTKLAAFDLGLKDCERCLELDPKFIKGWIRKGTILQGMQQASKAIAAYQKALEIDPSNAEALQGYRSCRIENASMDGDQDKIRQRAMGDPEVQAILRDPAMRMILEQMQDDPRAVQDHLKNPDIAAKIQKLLSAGLIAIR</sequence>
<protein>
    <recommendedName>
        <fullName evidence="5">Stress-induced-phosphoprotein 1</fullName>
    </recommendedName>
</protein>
<dbReference type="PROSITE" id="PS50005">
    <property type="entry name" value="TPR"/>
    <property type="match status" value="5"/>
</dbReference>
<dbReference type="FunFam" id="1.25.40.10:FF:000010">
    <property type="entry name" value="Stress-induced phosphoprotein 1"/>
    <property type="match status" value="1"/>
</dbReference>
<dbReference type="SMART" id="SM00727">
    <property type="entry name" value="STI1"/>
    <property type="match status" value="2"/>
</dbReference>
<dbReference type="EMBL" id="KB741246">
    <property type="protein sequence ID" value="ENN72080.1"/>
    <property type="molecule type" value="Genomic_DNA"/>
</dbReference>
<name>N6TS73_DENPD</name>
<dbReference type="GO" id="GO:0051879">
    <property type="term" value="F:Hsp90 protein binding"/>
    <property type="evidence" value="ECO:0007669"/>
    <property type="project" value="TreeGrafter"/>
</dbReference>
<comment type="subcellular location">
    <subcellularLocation>
        <location evidence="1">Cytoplasm</location>
    </subcellularLocation>
</comment>
<accession>N6TS73</accession>
<dbReference type="FunFam" id="1.25.40.10:FF:000027">
    <property type="entry name" value="stress-induced-phosphoprotein 1 isoform X1"/>
    <property type="match status" value="1"/>
</dbReference>
<evidence type="ECO:0000256" key="1">
    <source>
        <dbReference type="ARBA" id="ARBA00004496"/>
    </source>
</evidence>
<keyword evidence="2" id="KW-0963">Cytoplasm</keyword>
<evidence type="ECO:0000256" key="6">
    <source>
        <dbReference type="SAM" id="MobiDB-lite"/>
    </source>
</evidence>
<dbReference type="InterPro" id="IPR041243">
    <property type="entry name" value="STI1/HOP_DP"/>
</dbReference>
<dbReference type="Pfam" id="PF13414">
    <property type="entry name" value="TPR_11"/>
    <property type="match status" value="2"/>
</dbReference>
<keyword evidence="4" id="KW-0802">TPR repeat</keyword>
<dbReference type="GO" id="GO:0005737">
    <property type="term" value="C:cytoplasm"/>
    <property type="evidence" value="ECO:0007669"/>
    <property type="project" value="UniProtKB-SubCell"/>
</dbReference>
<dbReference type="InterPro" id="IPR006636">
    <property type="entry name" value="STI1_HS-bd"/>
</dbReference>
<evidence type="ECO:0000256" key="4">
    <source>
        <dbReference type="ARBA" id="ARBA00022803"/>
    </source>
</evidence>
<dbReference type="Pfam" id="PF13181">
    <property type="entry name" value="TPR_8"/>
    <property type="match status" value="1"/>
</dbReference>
<keyword evidence="3" id="KW-0677">Repeat</keyword>
<dbReference type="Gene3D" id="1.25.40.10">
    <property type="entry name" value="Tetratricopeptide repeat domain"/>
    <property type="match status" value="2"/>
</dbReference>
<dbReference type="FunFam" id="1.10.260.100:FF:000002">
    <property type="entry name" value="Stress-induced-phosphoprotein 1 (Hsp70/Hsp90-organizing)"/>
    <property type="match status" value="1"/>
</dbReference>
<dbReference type="SUPFAM" id="SSF48452">
    <property type="entry name" value="TPR-like"/>
    <property type="match status" value="2"/>
</dbReference>
<proteinExistence type="predicted"/>
<dbReference type="InterPro" id="IPR011990">
    <property type="entry name" value="TPR-like_helical_dom_sf"/>
</dbReference>
<evidence type="ECO:0000256" key="2">
    <source>
        <dbReference type="ARBA" id="ARBA00022490"/>
    </source>
</evidence>
<evidence type="ECO:0000256" key="3">
    <source>
        <dbReference type="ARBA" id="ARBA00022737"/>
    </source>
</evidence>
<feature type="region of interest" description="Disordered" evidence="6">
    <location>
        <begin position="105"/>
        <end position="138"/>
    </location>
</feature>
<feature type="compositionally biased region" description="Pro residues" evidence="6">
    <location>
        <begin position="119"/>
        <end position="131"/>
    </location>
</feature>
<dbReference type="Gene3D" id="1.10.260.100">
    <property type="match status" value="2"/>
</dbReference>
<dbReference type="SMART" id="SM00028">
    <property type="entry name" value="TPR"/>
    <property type="match status" value="6"/>
</dbReference>
<gene>
    <name evidence="7" type="ORF">YQE_11266</name>
</gene>
<dbReference type="HOGENOM" id="CLU_000134_46_5_1"/>
<dbReference type="OMA" id="LCEYKLG"/>
<reference evidence="7" key="1">
    <citation type="journal article" date="2013" name="Genome Biol.">
        <title>Draft genome of the mountain pine beetle, Dendroctonus ponderosae Hopkins, a major forest pest.</title>
        <authorList>
            <person name="Keeling C.I."/>
            <person name="Yuen M.M."/>
            <person name="Liao N.Y."/>
            <person name="Docking T.R."/>
            <person name="Chan S.K."/>
            <person name="Taylor G.A."/>
            <person name="Palmquist D.L."/>
            <person name="Jackman S.D."/>
            <person name="Nguyen A."/>
            <person name="Li M."/>
            <person name="Henderson H."/>
            <person name="Janes J.K."/>
            <person name="Zhao Y."/>
            <person name="Pandoh P."/>
            <person name="Moore R."/>
            <person name="Sperling F.A."/>
            <person name="Huber D.P."/>
            <person name="Birol I."/>
            <person name="Jones S.J."/>
            <person name="Bohlmann J."/>
        </authorList>
    </citation>
    <scope>NUCLEOTIDE SEQUENCE</scope>
</reference>
<organism evidence="7">
    <name type="scientific">Dendroctonus ponderosae</name>
    <name type="common">Mountain pine beetle</name>
    <dbReference type="NCBI Taxonomy" id="77166"/>
    <lineage>
        <taxon>Eukaryota</taxon>
        <taxon>Metazoa</taxon>
        <taxon>Ecdysozoa</taxon>
        <taxon>Arthropoda</taxon>
        <taxon>Hexapoda</taxon>
        <taxon>Insecta</taxon>
        <taxon>Pterygota</taxon>
        <taxon>Neoptera</taxon>
        <taxon>Endopterygota</taxon>
        <taxon>Coleoptera</taxon>
        <taxon>Polyphaga</taxon>
        <taxon>Cucujiformia</taxon>
        <taxon>Curculionidae</taxon>
        <taxon>Scolytinae</taxon>
        <taxon>Dendroctonus</taxon>
    </lineage>
</organism>
<evidence type="ECO:0000256" key="5">
    <source>
        <dbReference type="ARBA" id="ARBA00026193"/>
    </source>
</evidence>
<evidence type="ECO:0000313" key="7">
    <source>
        <dbReference type="EMBL" id="ENN72080.1"/>
    </source>
</evidence>
<dbReference type="InterPro" id="IPR019734">
    <property type="entry name" value="TPR_rpt"/>
</dbReference>
<dbReference type="PANTHER" id="PTHR22904">
    <property type="entry name" value="TPR REPEAT CONTAINING PROTEIN"/>
    <property type="match status" value="1"/>
</dbReference>
<dbReference type="AlphaFoldDB" id="N6TS73"/>
<dbReference type="Pfam" id="PF00515">
    <property type="entry name" value="TPR_1"/>
    <property type="match status" value="1"/>
</dbReference>
<dbReference type="PANTHER" id="PTHR22904:SF523">
    <property type="entry name" value="STRESS-INDUCED-PHOSPHOPROTEIN 1"/>
    <property type="match status" value="1"/>
</dbReference>
<dbReference type="OrthoDB" id="2423701at2759"/>
<dbReference type="Pfam" id="PF17830">
    <property type="entry name" value="STI1-HOP_DP"/>
    <property type="match status" value="2"/>
</dbReference>